<dbReference type="InterPro" id="IPR011008">
    <property type="entry name" value="Dimeric_a/b-barrel"/>
</dbReference>
<sequence>MKRYGMQVGLRPEAYDEYKRYHAAVWPEVLDTIARCNIRNYTIFHHDGILFASFEYHGVDFRADMALMAADPDTQRWWAIMMPFQQRIPGTPEGEWWMPMEEMFHFEG</sequence>
<dbReference type="Gene3D" id="3.30.70.100">
    <property type="match status" value="1"/>
</dbReference>
<organism evidence="1 2">
    <name type="scientific">Granulicella aggregans</name>
    <dbReference type="NCBI Taxonomy" id="474949"/>
    <lineage>
        <taxon>Bacteria</taxon>
        <taxon>Pseudomonadati</taxon>
        <taxon>Acidobacteriota</taxon>
        <taxon>Terriglobia</taxon>
        <taxon>Terriglobales</taxon>
        <taxon>Acidobacteriaceae</taxon>
        <taxon>Granulicella</taxon>
    </lineage>
</organism>
<keyword evidence="1" id="KW-0413">Isomerase</keyword>
<dbReference type="PANTHER" id="PTHR34389">
    <property type="entry name" value="L-RHAMNOSE MUTAROTASE"/>
    <property type="match status" value="1"/>
</dbReference>
<dbReference type="EMBL" id="JACHIP010000004">
    <property type="protein sequence ID" value="MBB5058284.1"/>
    <property type="molecule type" value="Genomic_DNA"/>
</dbReference>
<dbReference type="InterPro" id="IPR008000">
    <property type="entry name" value="Rham/fucose_mutarotase"/>
</dbReference>
<reference evidence="1 2" key="1">
    <citation type="submission" date="2020-08" db="EMBL/GenBank/DDBJ databases">
        <title>Genomic Encyclopedia of Type Strains, Phase IV (KMG-V): Genome sequencing to study the core and pangenomes of soil and plant-associated prokaryotes.</title>
        <authorList>
            <person name="Whitman W."/>
        </authorList>
    </citation>
    <scope>NUCLEOTIDE SEQUENCE [LARGE SCALE GENOMIC DNA]</scope>
    <source>
        <strain evidence="1 2">M8UP14</strain>
    </source>
</reference>
<dbReference type="RefSeq" id="WP_184217836.1">
    <property type="nucleotide sequence ID" value="NZ_JACHIP010000004.1"/>
</dbReference>
<keyword evidence="2" id="KW-1185">Reference proteome</keyword>
<dbReference type="EC" id="5.1.3.32" evidence="1"/>
<evidence type="ECO:0000313" key="2">
    <source>
        <dbReference type="Proteomes" id="UP000540989"/>
    </source>
</evidence>
<protein>
    <submittedName>
        <fullName evidence="1">L-rhamnose mutarotase</fullName>
        <ecNumber evidence="1">5.1.3.32</ecNumber>
    </submittedName>
</protein>
<dbReference type="SUPFAM" id="SSF54909">
    <property type="entry name" value="Dimeric alpha+beta barrel"/>
    <property type="match status" value="1"/>
</dbReference>
<evidence type="ECO:0000313" key="1">
    <source>
        <dbReference type="EMBL" id="MBB5058284.1"/>
    </source>
</evidence>
<dbReference type="PANTHER" id="PTHR34389:SF2">
    <property type="entry name" value="L-RHAMNOSE MUTAROTASE"/>
    <property type="match status" value="1"/>
</dbReference>
<dbReference type="AlphaFoldDB" id="A0A7W7ZE80"/>
<proteinExistence type="predicted"/>
<dbReference type="Pfam" id="PF05336">
    <property type="entry name" value="rhaM"/>
    <property type="match status" value="1"/>
</dbReference>
<dbReference type="Proteomes" id="UP000540989">
    <property type="component" value="Unassembled WGS sequence"/>
</dbReference>
<dbReference type="GO" id="GO:0062192">
    <property type="term" value="F:L-rhamnose mutarotase activity"/>
    <property type="evidence" value="ECO:0007669"/>
    <property type="project" value="UniProtKB-EC"/>
</dbReference>
<name>A0A7W7ZE80_9BACT</name>
<comment type="caution">
    <text evidence="1">The sequence shown here is derived from an EMBL/GenBank/DDBJ whole genome shotgun (WGS) entry which is preliminary data.</text>
</comment>
<accession>A0A7W7ZE80</accession>
<gene>
    <name evidence="1" type="ORF">HDF16_002998</name>
</gene>